<dbReference type="Gene3D" id="1.20.5.1930">
    <property type="match status" value="1"/>
</dbReference>
<dbReference type="InterPro" id="IPR036890">
    <property type="entry name" value="HATPase_C_sf"/>
</dbReference>
<reference evidence="12 13" key="1">
    <citation type="submission" date="2018-08" db="EMBL/GenBank/DDBJ databases">
        <title>Microbacterium lemovicicum sp. nov., a bacterium isolated from a natural uranium-rich soil.</title>
        <authorList>
            <person name="ORTET P."/>
        </authorList>
    </citation>
    <scope>NUCLEOTIDE SEQUENCE [LARGE SCALE GENOMIC DNA]</scope>
    <source>
        <strain evidence="12 13">Viu22</strain>
    </source>
</reference>
<dbReference type="EMBL" id="CP031423">
    <property type="protein sequence ID" value="AZS36957.1"/>
    <property type="molecule type" value="Genomic_DNA"/>
</dbReference>
<dbReference type="InterPro" id="IPR025828">
    <property type="entry name" value="Put_sensor_dom"/>
</dbReference>
<evidence type="ECO:0000256" key="1">
    <source>
        <dbReference type="ARBA" id="ARBA00000085"/>
    </source>
</evidence>
<evidence type="ECO:0000256" key="9">
    <source>
        <dbReference type="SAM" id="Phobius"/>
    </source>
</evidence>
<keyword evidence="6 12" id="KW-0418">Kinase</keyword>
<dbReference type="Proteomes" id="UP000276888">
    <property type="component" value="Chromosome"/>
</dbReference>
<dbReference type="PANTHER" id="PTHR24421:SF10">
    <property type="entry name" value="NITRATE_NITRITE SENSOR PROTEIN NARQ"/>
    <property type="match status" value="1"/>
</dbReference>
<dbReference type="GO" id="GO:0016020">
    <property type="term" value="C:membrane"/>
    <property type="evidence" value="ECO:0007669"/>
    <property type="project" value="InterPro"/>
</dbReference>
<sequence>MDTTMTSLPPLDASAAPPTPANRWWRTYGEQWRRVPGNAVYLIAVFALAMTAVGVLASLFWTGVALIILVVGLPIIVAALLVARGLGLGDRFLLKLTGLRDIPEPEWSRDRPDQNGFWMTLTRPLRVAHYWAYLAHGMIVSPLLSIVSFTVTVTWISVAVGGLTSWVWLLIAPRGSGGRWGRVVTDGIPGLVGGAAPVAVQILLSVIAGVIFAFTLPWVLRGLTIAHHSIAESMLGRWRSDDLAAEVRAEAAARGAAVHAEDVALRRLERDIHDGPQQRLVRLQLDLAALERRAAAGDGDAAAELAREARGHAQAALDELRALSSGVAPPLLQDRGLSAALSAVAAGVPLSVDIRIDPRIDGAVSPEIARTVYFTVSELFTNTIKHAGATAASLHASLREPTPQTMGMLDVVVTDDGRGGARTVAGHGLAGLAERVAGLRGELVVQSPVGGPTTVGVHIPLPGMPA</sequence>
<evidence type="ECO:0000259" key="11">
    <source>
        <dbReference type="Pfam" id="PF13796"/>
    </source>
</evidence>
<dbReference type="InterPro" id="IPR050482">
    <property type="entry name" value="Sensor_HK_TwoCompSys"/>
</dbReference>
<feature type="transmembrane region" description="Helical" evidence="9">
    <location>
        <begin position="127"/>
        <end position="147"/>
    </location>
</feature>
<keyword evidence="7" id="KW-0067">ATP-binding</keyword>
<feature type="domain" description="Signal transduction histidine kinase subgroup 3 dimerisation and phosphoacceptor" evidence="10">
    <location>
        <begin position="266"/>
        <end position="330"/>
    </location>
</feature>
<evidence type="ECO:0000256" key="5">
    <source>
        <dbReference type="ARBA" id="ARBA00022741"/>
    </source>
</evidence>
<dbReference type="KEGG" id="mlv:CVS47_01580"/>
<dbReference type="EC" id="2.7.13.3" evidence="2"/>
<protein>
    <recommendedName>
        <fullName evidence="2">histidine kinase</fullName>
        <ecNumber evidence="2">2.7.13.3</ecNumber>
    </recommendedName>
</protein>
<keyword evidence="9" id="KW-1133">Transmembrane helix</keyword>
<keyword evidence="3" id="KW-0597">Phosphoprotein</keyword>
<evidence type="ECO:0000313" key="12">
    <source>
        <dbReference type="EMBL" id="AZS36957.1"/>
    </source>
</evidence>
<dbReference type="GO" id="GO:0000155">
    <property type="term" value="F:phosphorelay sensor kinase activity"/>
    <property type="evidence" value="ECO:0007669"/>
    <property type="project" value="InterPro"/>
</dbReference>
<evidence type="ECO:0000259" key="10">
    <source>
        <dbReference type="Pfam" id="PF07730"/>
    </source>
</evidence>
<dbReference type="Pfam" id="PF07730">
    <property type="entry name" value="HisKA_3"/>
    <property type="match status" value="1"/>
</dbReference>
<name>A0A3S9WA87_9MICO</name>
<dbReference type="GO" id="GO:0005524">
    <property type="term" value="F:ATP binding"/>
    <property type="evidence" value="ECO:0007669"/>
    <property type="project" value="UniProtKB-KW"/>
</dbReference>
<feature type="transmembrane region" description="Helical" evidence="9">
    <location>
        <begin position="153"/>
        <end position="171"/>
    </location>
</feature>
<feature type="transmembrane region" description="Helical" evidence="9">
    <location>
        <begin position="39"/>
        <end position="60"/>
    </location>
</feature>
<dbReference type="OrthoDB" id="5242012at2"/>
<evidence type="ECO:0000256" key="4">
    <source>
        <dbReference type="ARBA" id="ARBA00022679"/>
    </source>
</evidence>
<keyword evidence="8" id="KW-0902">Two-component regulatory system</keyword>
<evidence type="ECO:0000256" key="7">
    <source>
        <dbReference type="ARBA" id="ARBA00022840"/>
    </source>
</evidence>
<feature type="transmembrane region" description="Helical" evidence="9">
    <location>
        <begin position="66"/>
        <end position="86"/>
    </location>
</feature>
<dbReference type="Pfam" id="PF13796">
    <property type="entry name" value="Sensor"/>
    <property type="match status" value="1"/>
</dbReference>
<evidence type="ECO:0000256" key="2">
    <source>
        <dbReference type="ARBA" id="ARBA00012438"/>
    </source>
</evidence>
<keyword evidence="5" id="KW-0547">Nucleotide-binding</keyword>
<dbReference type="GO" id="GO:0046983">
    <property type="term" value="F:protein dimerization activity"/>
    <property type="evidence" value="ECO:0007669"/>
    <property type="project" value="InterPro"/>
</dbReference>
<dbReference type="InterPro" id="IPR011712">
    <property type="entry name" value="Sig_transdc_His_kin_sub3_dim/P"/>
</dbReference>
<evidence type="ECO:0000313" key="13">
    <source>
        <dbReference type="Proteomes" id="UP000276888"/>
    </source>
</evidence>
<keyword evidence="13" id="KW-1185">Reference proteome</keyword>
<feature type="domain" description="Putative sensor" evidence="11">
    <location>
        <begin position="41"/>
        <end position="235"/>
    </location>
</feature>
<dbReference type="SUPFAM" id="SSF55874">
    <property type="entry name" value="ATPase domain of HSP90 chaperone/DNA topoisomerase II/histidine kinase"/>
    <property type="match status" value="1"/>
</dbReference>
<evidence type="ECO:0000256" key="3">
    <source>
        <dbReference type="ARBA" id="ARBA00022553"/>
    </source>
</evidence>
<keyword evidence="9" id="KW-0812">Transmembrane</keyword>
<keyword evidence="9" id="KW-0472">Membrane</keyword>
<keyword evidence="4 12" id="KW-0808">Transferase</keyword>
<accession>A0A3S9WA87</accession>
<dbReference type="Gene3D" id="3.30.565.10">
    <property type="entry name" value="Histidine kinase-like ATPase, C-terminal domain"/>
    <property type="match status" value="1"/>
</dbReference>
<evidence type="ECO:0000256" key="8">
    <source>
        <dbReference type="ARBA" id="ARBA00023012"/>
    </source>
</evidence>
<dbReference type="PANTHER" id="PTHR24421">
    <property type="entry name" value="NITRATE/NITRITE SENSOR PROTEIN NARX-RELATED"/>
    <property type="match status" value="1"/>
</dbReference>
<dbReference type="CDD" id="cd16917">
    <property type="entry name" value="HATPase_UhpB-NarQ-NarX-like"/>
    <property type="match status" value="1"/>
</dbReference>
<evidence type="ECO:0000256" key="6">
    <source>
        <dbReference type="ARBA" id="ARBA00022777"/>
    </source>
</evidence>
<dbReference type="AlphaFoldDB" id="A0A3S9WA87"/>
<organism evidence="12 13">
    <name type="scientific">Microbacterium lemovicicum</name>
    <dbReference type="NCBI Taxonomy" id="1072463"/>
    <lineage>
        <taxon>Bacteria</taxon>
        <taxon>Bacillati</taxon>
        <taxon>Actinomycetota</taxon>
        <taxon>Actinomycetes</taxon>
        <taxon>Micrococcales</taxon>
        <taxon>Microbacteriaceae</taxon>
        <taxon>Microbacterium</taxon>
    </lineage>
</organism>
<proteinExistence type="predicted"/>
<feature type="transmembrane region" description="Helical" evidence="9">
    <location>
        <begin position="191"/>
        <end position="220"/>
    </location>
</feature>
<dbReference type="RefSeq" id="WP_127095582.1">
    <property type="nucleotide sequence ID" value="NZ_CP031423.1"/>
</dbReference>
<comment type="catalytic activity">
    <reaction evidence="1">
        <text>ATP + protein L-histidine = ADP + protein N-phospho-L-histidine.</text>
        <dbReference type="EC" id="2.7.13.3"/>
    </reaction>
</comment>
<gene>
    <name evidence="12" type="primary">narS</name>
    <name evidence="12" type="ORF">CVS47_01580</name>
</gene>